<sequence>MFFYSRSSYLPVPHKTKKQVQKMRYKTSSQTFVFLRRASYDPWFLWTPAAASRFFDSAKAELPRLRVSLRHLRFPNSPHAKYIFIDNHKQWKHTSCKNFS</sequence>
<dbReference type="Proteomes" id="UP000054549">
    <property type="component" value="Unassembled WGS sequence"/>
</dbReference>
<evidence type="ECO:0000313" key="1">
    <source>
        <dbReference type="EMBL" id="KIL62398.1"/>
    </source>
</evidence>
<reference evidence="1 2" key="1">
    <citation type="submission" date="2014-04" db="EMBL/GenBank/DDBJ databases">
        <title>Evolutionary Origins and Diversification of the Mycorrhizal Mutualists.</title>
        <authorList>
            <consortium name="DOE Joint Genome Institute"/>
            <consortium name="Mycorrhizal Genomics Consortium"/>
            <person name="Kohler A."/>
            <person name="Kuo A."/>
            <person name="Nagy L.G."/>
            <person name="Floudas D."/>
            <person name="Copeland A."/>
            <person name="Barry K.W."/>
            <person name="Cichocki N."/>
            <person name="Veneault-Fourrey C."/>
            <person name="LaButti K."/>
            <person name="Lindquist E.A."/>
            <person name="Lipzen A."/>
            <person name="Lundell T."/>
            <person name="Morin E."/>
            <person name="Murat C."/>
            <person name="Riley R."/>
            <person name="Ohm R."/>
            <person name="Sun H."/>
            <person name="Tunlid A."/>
            <person name="Henrissat B."/>
            <person name="Grigoriev I.V."/>
            <person name="Hibbett D.S."/>
            <person name="Martin F."/>
        </authorList>
    </citation>
    <scope>NUCLEOTIDE SEQUENCE [LARGE SCALE GENOMIC DNA]</scope>
    <source>
        <strain evidence="1 2">Koide BX008</strain>
    </source>
</reference>
<gene>
    <name evidence="1" type="ORF">M378DRAFT_165762</name>
</gene>
<dbReference type="InParanoid" id="A0A0C2X130"/>
<dbReference type="EMBL" id="KN818271">
    <property type="protein sequence ID" value="KIL62398.1"/>
    <property type="molecule type" value="Genomic_DNA"/>
</dbReference>
<dbReference type="AlphaFoldDB" id="A0A0C2X130"/>
<name>A0A0C2X130_AMAMK</name>
<protein>
    <submittedName>
        <fullName evidence="1">Uncharacterized protein</fullName>
    </submittedName>
</protein>
<accession>A0A0C2X130</accession>
<dbReference type="HOGENOM" id="CLU_2305354_0_0_1"/>
<organism evidence="1 2">
    <name type="scientific">Amanita muscaria (strain Koide BX008)</name>
    <dbReference type="NCBI Taxonomy" id="946122"/>
    <lineage>
        <taxon>Eukaryota</taxon>
        <taxon>Fungi</taxon>
        <taxon>Dikarya</taxon>
        <taxon>Basidiomycota</taxon>
        <taxon>Agaricomycotina</taxon>
        <taxon>Agaricomycetes</taxon>
        <taxon>Agaricomycetidae</taxon>
        <taxon>Agaricales</taxon>
        <taxon>Pluteineae</taxon>
        <taxon>Amanitaceae</taxon>
        <taxon>Amanita</taxon>
    </lineage>
</organism>
<keyword evidence="2" id="KW-1185">Reference proteome</keyword>
<proteinExistence type="predicted"/>
<evidence type="ECO:0000313" key="2">
    <source>
        <dbReference type="Proteomes" id="UP000054549"/>
    </source>
</evidence>